<sequence length="528" mass="56048">MKKIFVMASSGGNLYHLGGSSPDQLMRELNTQVKEAGFIIEGAQFIATDASMDALKKNTKARLLEWNQEKEQLTLVLEDSLEAVNEKAKEIDQKVAQSIYEGNIDGVIAMSADPKGANKFAAKSTAEKKIPLVGTGGTSMAAFGSLGAHIISQSGTTGTSNKTRAIGFVTSLSKHWDVKYRPVLNEKQNKNDLSSRSKKMNFRSIMTSSLPAFISLAIILALSKIPGLEKVEDIFDLLIAALPVVIAVIAARQIADLDEISIVAGVVAGVMATDSGILGGLLAGIYAGYLVPALFSLCTKWRFPTTTVNIVAGGLGGLLPGLAVYFILGPIALKAGNLIRNTIESMIDFNPIAAGTLAGLLIWPAILAGIYHAAILPIVILEMEKTGNSFLGSVDMVGLVMVAAGINLANIIFPKKRGESAAAAPSFLINIGFGTFVESAYPFMFASKLVFIGALLSSGIGGMIVGLYDLRGTAYVPSFIAPFLSNHTPRFIIAMIASLLASFIFTASANKLETTQSNKKLARFFKMR</sequence>
<feature type="transmembrane region" description="Helical" evidence="4">
    <location>
        <begin position="234"/>
        <end position="251"/>
    </location>
</feature>
<feature type="transmembrane region" description="Helical" evidence="4">
    <location>
        <begin position="449"/>
        <end position="470"/>
    </location>
</feature>
<feature type="transmembrane region" description="Helical" evidence="4">
    <location>
        <begin position="310"/>
        <end position="333"/>
    </location>
</feature>
<protein>
    <submittedName>
        <fullName evidence="5">PTS sugar transporter</fullName>
    </submittedName>
</protein>
<dbReference type="PANTHER" id="PTHR30505">
    <property type="entry name" value="FRUCTOSE-LIKE PERMEASE"/>
    <property type="match status" value="1"/>
</dbReference>
<dbReference type="EMBL" id="LVYK01000055">
    <property type="protein sequence ID" value="RAS73368.1"/>
    <property type="molecule type" value="Genomic_DNA"/>
</dbReference>
<evidence type="ECO:0000256" key="4">
    <source>
        <dbReference type="SAM" id="Phobius"/>
    </source>
</evidence>
<feature type="transmembrane region" description="Helical" evidence="4">
    <location>
        <begin position="390"/>
        <end position="413"/>
    </location>
</feature>
<keyword evidence="4" id="KW-0472">Membrane</keyword>
<dbReference type="GO" id="GO:0009401">
    <property type="term" value="P:phosphoenolpyruvate-dependent sugar phosphotransferase system"/>
    <property type="evidence" value="ECO:0007669"/>
    <property type="project" value="UniProtKB-KW"/>
</dbReference>
<proteinExistence type="predicted"/>
<keyword evidence="3" id="KW-0598">Phosphotransferase system</keyword>
<dbReference type="GO" id="GO:0005886">
    <property type="term" value="C:plasma membrane"/>
    <property type="evidence" value="ECO:0007669"/>
    <property type="project" value="TreeGrafter"/>
</dbReference>
<dbReference type="GO" id="GO:0090563">
    <property type="term" value="F:protein-phosphocysteine-sugar phosphotransferase activity"/>
    <property type="evidence" value="ECO:0007669"/>
    <property type="project" value="TreeGrafter"/>
</dbReference>
<keyword evidence="4" id="KW-0812">Transmembrane</keyword>
<feature type="transmembrane region" description="Helical" evidence="4">
    <location>
        <begin position="204"/>
        <end position="222"/>
    </location>
</feature>
<feature type="transmembrane region" description="Helical" evidence="4">
    <location>
        <begin position="354"/>
        <end position="378"/>
    </location>
</feature>
<dbReference type="PANTHER" id="PTHR30505:SF0">
    <property type="entry name" value="FRUCTOSE-LIKE PTS SYSTEM EIIBC COMPONENT-RELATED"/>
    <property type="match status" value="1"/>
</dbReference>
<comment type="caution">
    <text evidence="5">The sequence shown here is derived from an EMBL/GenBank/DDBJ whole genome shotgun (WGS) entry which is preliminary data.</text>
</comment>
<keyword evidence="2 5" id="KW-0762">Sugar transport</keyword>
<evidence type="ECO:0000256" key="3">
    <source>
        <dbReference type="ARBA" id="ARBA00022683"/>
    </source>
</evidence>
<accession>A0AAX1Q586</accession>
<evidence type="ECO:0000256" key="2">
    <source>
        <dbReference type="ARBA" id="ARBA00022597"/>
    </source>
</evidence>
<feature type="transmembrane region" description="Helical" evidence="4">
    <location>
        <begin position="263"/>
        <end position="290"/>
    </location>
</feature>
<reference evidence="5 6" key="1">
    <citation type="submission" date="2016-03" db="EMBL/GenBank/DDBJ databases">
        <title>Comparison of Bacillus endophyticus and B. anthracis characteristics using whole genome sequence analysis and microbiological techniques.</title>
        <authorList>
            <person name="Lekota K.E."/>
            <person name="Mafofo J."/>
            <person name="Rees J."/>
            <person name="Muchadeyi F.C."/>
            <person name="Madoroba E."/>
            <person name="Van Heerden H."/>
        </authorList>
    </citation>
    <scope>NUCLEOTIDE SEQUENCE [LARGE SCALE GENOMIC DNA]</scope>
    <source>
        <strain evidence="5 6">3631_10C</strain>
    </source>
</reference>
<name>A0AAX1Q586_9BACI</name>
<evidence type="ECO:0000313" key="5">
    <source>
        <dbReference type="EMBL" id="RAS73368.1"/>
    </source>
</evidence>
<dbReference type="InterPro" id="IPR050864">
    <property type="entry name" value="Bacterial_PTS_Sugar_Transport"/>
</dbReference>
<gene>
    <name evidence="5" type="ORF">A3864_19730</name>
</gene>
<evidence type="ECO:0000313" key="6">
    <source>
        <dbReference type="Proteomes" id="UP000250174"/>
    </source>
</evidence>
<evidence type="ECO:0000256" key="1">
    <source>
        <dbReference type="ARBA" id="ARBA00022448"/>
    </source>
</evidence>
<organism evidence="5 6">
    <name type="scientific">Priestia endophytica</name>
    <dbReference type="NCBI Taxonomy" id="135735"/>
    <lineage>
        <taxon>Bacteria</taxon>
        <taxon>Bacillati</taxon>
        <taxon>Bacillota</taxon>
        <taxon>Bacilli</taxon>
        <taxon>Bacillales</taxon>
        <taxon>Bacillaceae</taxon>
        <taxon>Priestia</taxon>
    </lineage>
</organism>
<feature type="transmembrane region" description="Helical" evidence="4">
    <location>
        <begin position="491"/>
        <end position="509"/>
    </location>
</feature>
<keyword evidence="4" id="KW-1133">Transmembrane helix</keyword>
<dbReference type="RefSeq" id="WP_113765950.1">
    <property type="nucleotide sequence ID" value="NZ_LVYK01000055.1"/>
</dbReference>
<feature type="transmembrane region" description="Helical" evidence="4">
    <location>
        <begin position="420"/>
        <end position="437"/>
    </location>
</feature>
<keyword evidence="1" id="KW-0813">Transport</keyword>
<dbReference type="Proteomes" id="UP000250174">
    <property type="component" value="Unassembled WGS sequence"/>
</dbReference>
<dbReference type="AlphaFoldDB" id="A0AAX1Q586"/>